<accession>A0A4Q7NI95</accession>
<dbReference type="SMART" id="SM00922">
    <property type="entry name" value="MR_MLE"/>
    <property type="match status" value="1"/>
</dbReference>
<protein>
    <submittedName>
        <fullName evidence="5">D-arabinonate dehydratase</fullName>
    </submittedName>
</protein>
<dbReference type="AlphaFoldDB" id="A0A4Q7NI95"/>
<dbReference type="InterPro" id="IPR029017">
    <property type="entry name" value="Enolase-like_N"/>
</dbReference>
<dbReference type="InterPro" id="IPR013341">
    <property type="entry name" value="Mandelate_racemase_N_dom"/>
</dbReference>
<evidence type="ECO:0000256" key="1">
    <source>
        <dbReference type="ARBA" id="ARBA00001946"/>
    </source>
</evidence>
<sequence length="383" mass="42423">MIAAPAAPTQEPRMKIVRVETILLTIALNRDYGGSVYSVPRKNAIVTRIHTDEGLVGHCVNGEGNFDVHRQAREIVDRELAPLLIGQDPTAIETLWSRMWTSTHRGGRDKWAAVRAVACVDSALWDLLGKRAGLPLYQLWGGARHTLPIVAIGGQYRDGYAPQDYGAEMEEYRALGLAGCKFKVGGREVEEDLARTRAARRAGGDDFLLFADANRAWSRTQALAFCRQAADLDLRWFEEPCHWDDDRRDLALLRAQTGMPIAAGQSEITTQDCRDLMLDAAIDVCNLDASWGGGPTAWLRVARMAACFGVQMGHHGEPMVGSHLLAAVENGTYVETHHPDRDPIFHQMLIGRGAIENGHYALPQGPGWGVEFDPEFIERYRTD</sequence>
<evidence type="ECO:0000313" key="5">
    <source>
        <dbReference type="EMBL" id="RZS84200.1"/>
    </source>
</evidence>
<dbReference type="Gene3D" id="3.30.390.10">
    <property type="entry name" value="Enolase-like, N-terminal domain"/>
    <property type="match status" value="1"/>
</dbReference>
<reference evidence="5 6" key="1">
    <citation type="submission" date="2019-02" db="EMBL/GenBank/DDBJ databases">
        <title>Genomic Encyclopedia of Type Strains, Phase IV (KMG-IV): sequencing the most valuable type-strain genomes for metagenomic binning, comparative biology and taxonomic classification.</title>
        <authorList>
            <person name="Goeker M."/>
        </authorList>
    </citation>
    <scope>NUCLEOTIDE SEQUENCE [LARGE SCALE GENOMIC DNA]</scope>
    <source>
        <strain evidence="5 6">K24</strain>
    </source>
</reference>
<keyword evidence="3" id="KW-0460">Magnesium</keyword>
<feature type="domain" description="Mandelate racemase/muconate lactonizing enzyme C-terminal" evidence="4">
    <location>
        <begin position="162"/>
        <end position="260"/>
    </location>
</feature>
<dbReference type="InterPro" id="IPR029065">
    <property type="entry name" value="Enolase_C-like"/>
</dbReference>
<evidence type="ECO:0000259" key="4">
    <source>
        <dbReference type="SMART" id="SM00922"/>
    </source>
</evidence>
<dbReference type="InterPro" id="IPR013342">
    <property type="entry name" value="Mandelate_racemase_C"/>
</dbReference>
<evidence type="ECO:0000313" key="6">
    <source>
        <dbReference type="Proteomes" id="UP000292445"/>
    </source>
</evidence>
<gene>
    <name evidence="5" type="ORF">EV675_0204</name>
</gene>
<comment type="caution">
    <text evidence="5">The sequence shown here is derived from an EMBL/GenBank/DDBJ whole genome shotgun (WGS) entry which is preliminary data.</text>
</comment>
<dbReference type="PANTHER" id="PTHR13794:SF58">
    <property type="entry name" value="MITOCHONDRIAL ENOLASE SUPERFAMILY MEMBER 1"/>
    <property type="match status" value="1"/>
</dbReference>
<dbReference type="GO" id="GO:0016836">
    <property type="term" value="F:hydro-lyase activity"/>
    <property type="evidence" value="ECO:0007669"/>
    <property type="project" value="TreeGrafter"/>
</dbReference>
<dbReference type="CDD" id="cd03316">
    <property type="entry name" value="MR_like"/>
    <property type="match status" value="1"/>
</dbReference>
<name>A0A4Q7NI95_9BURK</name>
<dbReference type="SUPFAM" id="SSF51604">
    <property type="entry name" value="Enolase C-terminal domain-like"/>
    <property type="match status" value="1"/>
</dbReference>
<dbReference type="PANTHER" id="PTHR13794">
    <property type="entry name" value="ENOLASE SUPERFAMILY, MANDELATE RACEMASE"/>
    <property type="match status" value="1"/>
</dbReference>
<dbReference type="OrthoDB" id="8609034at2"/>
<dbReference type="GO" id="GO:0016052">
    <property type="term" value="P:carbohydrate catabolic process"/>
    <property type="evidence" value="ECO:0007669"/>
    <property type="project" value="TreeGrafter"/>
</dbReference>
<keyword evidence="6" id="KW-1185">Reference proteome</keyword>
<evidence type="ECO:0000256" key="3">
    <source>
        <dbReference type="ARBA" id="ARBA00022842"/>
    </source>
</evidence>
<dbReference type="InterPro" id="IPR036849">
    <property type="entry name" value="Enolase-like_C_sf"/>
</dbReference>
<dbReference type="Pfam" id="PF02746">
    <property type="entry name" value="MR_MLE_N"/>
    <property type="match status" value="1"/>
</dbReference>
<dbReference type="GO" id="GO:0000287">
    <property type="term" value="F:magnesium ion binding"/>
    <property type="evidence" value="ECO:0007669"/>
    <property type="project" value="TreeGrafter"/>
</dbReference>
<dbReference type="Pfam" id="PF13378">
    <property type="entry name" value="MR_MLE_C"/>
    <property type="match status" value="1"/>
</dbReference>
<comment type="cofactor">
    <cofactor evidence="1">
        <name>Mg(2+)</name>
        <dbReference type="ChEBI" id="CHEBI:18420"/>
    </cofactor>
</comment>
<dbReference type="InterPro" id="IPR046945">
    <property type="entry name" value="RHMD-like"/>
</dbReference>
<evidence type="ECO:0000256" key="2">
    <source>
        <dbReference type="ARBA" id="ARBA00022723"/>
    </source>
</evidence>
<organism evidence="5 6">
    <name type="scientific">Pigmentiphaga kullae</name>
    <dbReference type="NCBI Taxonomy" id="151784"/>
    <lineage>
        <taxon>Bacteria</taxon>
        <taxon>Pseudomonadati</taxon>
        <taxon>Pseudomonadota</taxon>
        <taxon>Betaproteobacteria</taxon>
        <taxon>Burkholderiales</taxon>
        <taxon>Alcaligenaceae</taxon>
        <taxon>Pigmentiphaga</taxon>
    </lineage>
</organism>
<proteinExistence type="predicted"/>
<dbReference type="SFLD" id="SFLDS00001">
    <property type="entry name" value="Enolase"/>
    <property type="match status" value="1"/>
</dbReference>
<dbReference type="Gene3D" id="3.20.20.120">
    <property type="entry name" value="Enolase-like C-terminal domain"/>
    <property type="match status" value="1"/>
</dbReference>
<dbReference type="Proteomes" id="UP000292445">
    <property type="component" value="Unassembled WGS sequence"/>
</dbReference>
<dbReference type="SUPFAM" id="SSF54826">
    <property type="entry name" value="Enolase N-terminal domain-like"/>
    <property type="match status" value="1"/>
</dbReference>
<dbReference type="EMBL" id="SGXC01000001">
    <property type="protein sequence ID" value="RZS84200.1"/>
    <property type="molecule type" value="Genomic_DNA"/>
</dbReference>
<keyword evidence="2" id="KW-0479">Metal-binding</keyword>